<dbReference type="Gene3D" id="6.10.140.2220">
    <property type="match status" value="1"/>
</dbReference>
<evidence type="ECO:0000256" key="3">
    <source>
        <dbReference type="ARBA" id="ARBA00022833"/>
    </source>
</evidence>
<evidence type="ECO:0000256" key="5">
    <source>
        <dbReference type="SAM" id="MobiDB-lite"/>
    </source>
</evidence>
<dbReference type="Proteomes" id="UP000239899">
    <property type="component" value="Unassembled WGS sequence"/>
</dbReference>
<dbReference type="EMBL" id="LHPG02000002">
    <property type="protein sequence ID" value="PRW60411.1"/>
    <property type="molecule type" value="Genomic_DNA"/>
</dbReference>
<evidence type="ECO:0000313" key="7">
    <source>
        <dbReference type="EMBL" id="PRW60411.1"/>
    </source>
</evidence>
<organism evidence="7 8">
    <name type="scientific">Chlorella sorokiniana</name>
    <name type="common">Freshwater green alga</name>
    <dbReference type="NCBI Taxonomy" id="3076"/>
    <lineage>
        <taxon>Eukaryota</taxon>
        <taxon>Viridiplantae</taxon>
        <taxon>Chlorophyta</taxon>
        <taxon>core chlorophytes</taxon>
        <taxon>Trebouxiophyceae</taxon>
        <taxon>Chlorellales</taxon>
        <taxon>Chlorellaceae</taxon>
        <taxon>Chlorella clade</taxon>
        <taxon>Chlorella</taxon>
    </lineage>
</organism>
<evidence type="ECO:0000256" key="1">
    <source>
        <dbReference type="ARBA" id="ARBA00022723"/>
    </source>
</evidence>
<dbReference type="OrthoDB" id="341421at2759"/>
<keyword evidence="7" id="KW-0378">Hydrolase</keyword>
<dbReference type="GO" id="GO:0008270">
    <property type="term" value="F:zinc ion binding"/>
    <property type="evidence" value="ECO:0007669"/>
    <property type="project" value="UniProtKB-KW"/>
</dbReference>
<proteinExistence type="predicted"/>
<keyword evidence="1" id="KW-0479">Metal-binding</keyword>
<comment type="caution">
    <text evidence="7">The sequence shown here is derived from an EMBL/GenBank/DDBJ whole genome shotgun (WGS) entry which is preliminary data.</text>
</comment>
<dbReference type="GO" id="GO:0016787">
    <property type="term" value="F:hydrolase activity"/>
    <property type="evidence" value="ECO:0007669"/>
    <property type="project" value="UniProtKB-KW"/>
</dbReference>
<dbReference type="SUPFAM" id="SSF144232">
    <property type="entry name" value="HIT/MYND zinc finger-like"/>
    <property type="match status" value="1"/>
</dbReference>
<evidence type="ECO:0000256" key="2">
    <source>
        <dbReference type="ARBA" id="ARBA00022771"/>
    </source>
</evidence>
<accession>A0A2P6U267</accession>
<sequence>MAWQIPQDMTEQQLQRARSLLANSEAHAASGDLQRFLDGDEAGERLQSHWLNEVGSPKQGLSRRDKQQGFVLYALYALKCLHGPVSVLPASNCRFAVLIALLRQMVADSQQLCSMNPNSLPYMLHHAYALLAVAEHNEAEQQLSTTLTAARATNSLEPLRCGRCRTTAYCGRRCQVQHFREGHHQECNAIVQRRVQERLAGSSGRGSASGGGSANGGGSS</sequence>
<feature type="region of interest" description="Disordered" evidence="5">
    <location>
        <begin position="198"/>
        <end position="220"/>
    </location>
</feature>
<keyword evidence="2 4" id="KW-0863">Zinc-finger</keyword>
<feature type="compositionally biased region" description="Gly residues" evidence="5">
    <location>
        <begin position="203"/>
        <end position="220"/>
    </location>
</feature>
<reference evidence="7 8" key="1">
    <citation type="journal article" date="2018" name="Plant J.">
        <title>Genome sequences of Chlorella sorokiniana UTEX 1602 and Micractinium conductrix SAG 241.80: implications to maltose excretion by a green alga.</title>
        <authorList>
            <person name="Arriola M.B."/>
            <person name="Velmurugan N."/>
            <person name="Zhang Y."/>
            <person name="Plunkett M.H."/>
            <person name="Hondzo H."/>
            <person name="Barney B.M."/>
        </authorList>
    </citation>
    <scope>NUCLEOTIDE SEQUENCE [LARGE SCALE GENOMIC DNA]</scope>
    <source>
        <strain evidence="8">UTEX 1602</strain>
    </source>
</reference>
<evidence type="ECO:0000259" key="6">
    <source>
        <dbReference type="PROSITE" id="PS50865"/>
    </source>
</evidence>
<keyword evidence="3" id="KW-0862">Zinc</keyword>
<evidence type="ECO:0000256" key="4">
    <source>
        <dbReference type="PROSITE-ProRule" id="PRU00134"/>
    </source>
</evidence>
<gene>
    <name evidence="7" type="ORF">C2E21_1016</name>
</gene>
<dbReference type="AlphaFoldDB" id="A0A2P6U267"/>
<name>A0A2P6U267_CHLSO</name>
<dbReference type="InterPro" id="IPR002893">
    <property type="entry name" value="Znf_MYND"/>
</dbReference>
<dbReference type="PROSITE" id="PS50865">
    <property type="entry name" value="ZF_MYND_2"/>
    <property type="match status" value="1"/>
</dbReference>
<evidence type="ECO:0000313" key="8">
    <source>
        <dbReference type="Proteomes" id="UP000239899"/>
    </source>
</evidence>
<dbReference type="Pfam" id="PF01753">
    <property type="entry name" value="zf-MYND"/>
    <property type="match status" value="1"/>
</dbReference>
<protein>
    <submittedName>
        <fullName evidence="7">Ubiquitin carboxyl-terminal hydrolase 19</fullName>
    </submittedName>
</protein>
<feature type="domain" description="MYND-type" evidence="6">
    <location>
        <begin position="146"/>
        <end position="187"/>
    </location>
</feature>
<keyword evidence="8" id="KW-1185">Reference proteome</keyword>